<dbReference type="EMBL" id="JBHRYN010000012">
    <property type="protein sequence ID" value="MFC3702263.1"/>
    <property type="molecule type" value="Genomic_DNA"/>
</dbReference>
<protein>
    <submittedName>
        <fullName evidence="2">Rhodanese-like domain-containing protein</fullName>
    </submittedName>
</protein>
<gene>
    <name evidence="2" type="ORF">ACFOND_11475</name>
</gene>
<dbReference type="InterPro" id="IPR036873">
    <property type="entry name" value="Rhodanese-like_dom_sf"/>
</dbReference>
<dbReference type="PANTHER" id="PTHR43031:SF1">
    <property type="entry name" value="PYRIDINE NUCLEOTIDE-DISULPHIDE OXIDOREDUCTASE"/>
    <property type="match status" value="1"/>
</dbReference>
<dbReference type="RefSeq" id="WP_290281425.1">
    <property type="nucleotide sequence ID" value="NZ_JAUFQI010000001.1"/>
</dbReference>
<dbReference type="Pfam" id="PF00581">
    <property type="entry name" value="Rhodanese"/>
    <property type="match status" value="1"/>
</dbReference>
<organism evidence="2 3">
    <name type="scientific">Reinekea marina</name>
    <dbReference type="NCBI Taxonomy" id="1310421"/>
    <lineage>
        <taxon>Bacteria</taxon>
        <taxon>Pseudomonadati</taxon>
        <taxon>Pseudomonadota</taxon>
        <taxon>Gammaproteobacteria</taxon>
        <taxon>Oceanospirillales</taxon>
        <taxon>Saccharospirillaceae</taxon>
        <taxon>Reinekea</taxon>
    </lineage>
</organism>
<evidence type="ECO:0000259" key="1">
    <source>
        <dbReference type="PROSITE" id="PS50206"/>
    </source>
</evidence>
<dbReference type="PANTHER" id="PTHR43031">
    <property type="entry name" value="FAD-DEPENDENT OXIDOREDUCTASE"/>
    <property type="match status" value="1"/>
</dbReference>
<dbReference type="Gene3D" id="3.40.250.10">
    <property type="entry name" value="Rhodanese-like domain"/>
    <property type="match status" value="1"/>
</dbReference>
<dbReference type="SMART" id="SM00450">
    <property type="entry name" value="RHOD"/>
    <property type="match status" value="1"/>
</dbReference>
<comment type="caution">
    <text evidence="2">The sequence shown here is derived from an EMBL/GenBank/DDBJ whole genome shotgun (WGS) entry which is preliminary data.</text>
</comment>
<keyword evidence="3" id="KW-1185">Reference proteome</keyword>
<reference evidence="3" key="1">
    <citation type="journal article" date="2019" name="Int. J. Syst. Evol. Microbiol.">
        <title>The Global Catalogue of Microorganisms (GCM) 10K type strain sequencing project: providing services to taxonomists for standard genome sequencing and annotation.</title>
        <authorList>
            <consortium name="The Broad Institute Genomics Platform"/>
            <consortium name="The Broad Institute Genome Sequencing Center for Infectious Disease"/>
            <person name="Wu L."/>
            <person name="Ma J."/>
        </authorList>
    </citation>
    <scope>NUCLEOTIDE SEQUENCE [LARGE SCALE GENOMIC DNA]</scope>
    <source>
        <strain evidence="3">CECT 8288</strain>
    </source>
</reference>
<dbReference type="PROSITE" id="PS50206">
    <property type="entry name" value="RHODANESE_3"/>
    <property type="match status" value="1"/>
</dbReference>
<dbReference type="Proteomes" id="UP001595710">
    <property type="component" value="Unassembled WGS sequence"/>
</dbReference>
<dbReference type="SUPFAM" id="SSF52821">
    <property type="entry name" value="Rhodanese/Cell cycle control phosphatase"/>
    <property type="match status" value="1"/>
</dbReference>
<feature type="domain" description="Rhodanese" evidence="1">
    <location>
        <begin position="5"/>
        <end position="94"/>
    </location>
</feature>
<evidence type="ECO:0000313" key="3">
    <source>
        <dbReference type="Proteomes" id="UP001595710"/>
    </source>
</evidence>
<accession>A0ABV7WSI9</accession>
<dbReference type="InterPro" id="IPR001763">
    <property type="entry name" value="Rhodanese-like_dom"/>
</dbReference>
<dbReference type="CDD" id="cd00158">
    <property type="entry name" value="RHOD"/>
    <property type="match status" value="1"/>
</dbReference>
<proteinExistence type="predicted"/>
<sequence>MDGIANNTLTLIDVRPLNEFKFGHIPGAINAPIDELESIISKLPRSAEIVAYCRGPYCTFSHQAVLILSKLGYSIRRYDEGLPQWRAYGFPVEVE</sequence>
<evidence type="ECO:0000313" key="2">
    <source>
        <dbReference type="EMBL" id="MFC3702263.1"/>
    </source>
</evidence>
<dbReference type="InterPro" id="IPR050229">
    <property type="entry name" value="GlpE_sulfurtransferase"/>
</dbReference>
<name>A0ABV7WSI9_9GAMM</name>